<comment type="similarity">
    <text evidence="1">Belongs to the 4-hydroxybenzoyl-CoA thioesterase family.</text>
</comment>
<evidence type="ECO:0000313" key="4">
    <source>
        <dbReference type="Proteomes" id="UP000598775"/>
    </source>
</evidence>
<dbReference type="Gene3D" id="3.10.129.10">
    <property type="entry name" value="Hotdog Thioesterase"/>
    <property type="match status" value="1"/>
</dbReference>
<dbReference type="InterPro" id="IPR050563">
    <property type="entry name" value="4-hydroxybenzoyl-CoA_TE"/>
</dbReference>
<dbReference type="EMBL" id="BMGP01000002">
    <property type="protein sequence ID" value="GGF21825.1"/>
    <property type="molecule type" value="Genomic_DNA"/>
</dbReference>
<sequence>MTYSQQFATRWADNDIYGHLNNTIYYAAMDTTINTWLIGEAGFNPITSDPIAYCVSSSCNWVASGAFPDTLRVELGVGRLGTSSITWKLAILRDADDTLLANGEFVHVFVDRANRRPVPIPDALRTQIAADLSS</sequence>
<name>A0A917EVE7_9MICO</name>
<dbReference type="RefSeq" id="WP_188675831.1">
    <property type="nucleotide sequence ID" value="NZ_BMGP01000002.1"/>
</dbReference>
<dbReference type="Pfam" id="PF13279">
    <property type="entry name" value="4HBT_2"/>
    <property type="match status" value="1"/>
</dbReference>
<dbReference type="AlphaFoldDB" id="A0A917EVE7"/>
<dbReference type="GO" id="GO:0047617">
    <property type="term" value="F:fatty acyl-CoA hydrolase activity"/>
    <property type="evidence" value="ECO:0007669"/>
    <property type="project" value="TreeGrafter"/>
</dbReference>
<accession>A0A917EVE7</accession>
<evidence type="ECO:0000313" key="3">
    <source>
        <dbReference type="EMBL" id="GGF21825.1"/>
    </source>
</evidence>
<evidence type="ECO:0000256" key="2">
    <source>
        <dbReference type="ARBA" id="ARBA00022801"/>
    </source>
</evidence>
<evidence type="ECO:0000256" key="1">
    <source>
        <dbReference type="ARBA" id="ARBA00005953"/>
    </source>
</evidence>
<dbReference type="PANTHER" id="PTHR31793:SF27">
    <property type="entry name" value="NOVEL THIOESTERASE SUPERFAMILY DOMAIN AND SAPOSIN A-TYPE DOMAIN CONTAINING PROTEIN (0610012H03RIK)"/>
    <property type="match status" value="1"/>
</dbReference>
<dbReference type="Proteomes" id="UP000598775">
    <property type="component" value="Unassembled WGS sequence"/>
</dbReference>
<dbReference type="PANTHER" id="PTHR31793">
    <property type="entry name" value="4-HYDROXYBENZOYL-COA THIOESTERASE FAMILY MEMBER"/>
    <property type="match status" value="1"/>
</dbReference>
<dbReference type="SUPFAM" id="SSF54637">
    <property type="entry name" value="Thioesterase/thiol ester dehydrase-isomerase"/>
    <property type="match status" value="1"/>
</dbReference>
<evidence type="ECO:0008006" key="5">
    <source>
        <dbReference type="Google" id="ProtNLM"/>
    </source>
</evidence>
<dbReference type="CDD" id="cd00586">
    <property type="entry name" value="4HBT"/>
    <property type="match status" value="1"/>
</dbReference>
<keyword evidence="2" id="KW-0378">Hydrolase</keyword>
<reference evidence="3 4" key="1">
    <citation type="journal article" date="2014" name="Int. J. Syst. Evol. Microbiol.">
        <title>Complete genome sequence of Corynebacterium casei LMG S-19264T (=DSM 44701T), isolated from a smear-ripened cheese.</title>
        <authorList>
            <consortium name="US DOE Joint Genome Institute (JGI-PGF)"/>
            <person name="Walter F."/>
            <person name="Albersmeier A."/>
            <person name="Kalinowski J."/>
            <person name="Ruckert C."/>
        </authorList>
    </citation>
    <scope>NUCLEOTIDE SEQUENCE [LARGE SCALE GENOMIC DNA]</scope>
    <source>
        <strain evidence="3 4">CGMCC 1.12976</strain>
    </source>
</reference>
<organism evidence="3 4">
    <name type="scientific">Subtercola lobariae</name>
    <dbReference type="NCBI Taxonomy" id="1588641"/>
    <lineage>
        <taxon>Bacteria</taxon>
        <taxon>Bacillati</taxon>
        <taxon>Actinomycetota</taxon>
        <taxon>Actinomycetes</taxon>
        <taxon>Micrococcales</taxon>
        <taxon>Microbacteriaceae</taxon>
        <taxon>Subtercola</taxon>
    </lineage>
</organism>
<gene>
    <name evidence="3" type="ORF">GCM10011399_14430</name>
</gene>
<proteinExistence type="inferred from homology"/>
<dbReference type="InterPro" id="IPR029069">
    <property type="entry name" value="HotDog_dom_sf"/>
</dbReference>
<protein>
    <recommendedName>
        <fullName evidence="5">Thioesterase</fullName>
    </recommendedName>
</protein>
<keyword evidence="4" id="KW-1185">Reference proteome</keyword>
<comment type="caution">
    <text evidence="3">The sequence shown here is derived from an EMBL/GenBank/DDBJ whole genome shotgun (WGS) entry which is preliminary data.</text>
</comment>